<comment type="caution">
    <text evidence="3">The sequence shown here is derived from an EMBL/GenBank/DDBJ whole genome shotgun (WGS) entry which is preliminary data.</text>
</comment>
<feature type="region of interest" description="Disordered" evidence="2">
    <location>
        <begin position="181"/>
        <end position="223"/>
    </location>
</feature>
<sequence>MALGDPSSEERTQPIRRVYEHISSDANTPGSLSDVFHLECNYDDVSGKDIILWDDILAAFKDVVHVRAGAKILPFLKGRDFKLLDPLRIAAVPGVTLDVVVAGQLVNPQSTLLEQAQPTMLAKDLSPESLQKSSPDPPQEHDITCSITTASSTIRRNPTYGLIEVALENYTHIDNPATAPILRGPQSFPDGSRAASNKVSESVHSNSSSIQSRAPQEITSGPSDDFVETMVKARLGEKDAQVTLANMYRDGKGVLDQDYQAAMDWYRKAAEQGSAEAQHNVGSIYCSGDGVPQDYSLAMEWYRMSAKQGYAESQREVGMMYMLCQGVSEDYVRAMEWLRKAADQGDAIAQCNIGHLYYHGLDVPQDDAQAVDWYRKAAEQGHSTSQYNLGVMYSQGRGVPKNQEKAIEWHKMAADQGHEKAKNEVDRLERQDVRVQTQNTKPGLFKRLFY</sequence>
<dbReference type="PANTHER" id="PTHR43628">
    <property type="entry name" value="ACTIVATOR OF C KINASE PROTEIN 1-RELATED"/>
    <property type="match status" value="1"/>
</dbReference>
<organism evidence="3 4">
    <name type="scientific">Linnemannia gamsii</name>
    <dbReference type="NCBI Taxonomy" id="64522"/>
    <lineage>
        <taxon>Eukaryota</taxon>
        <taxon>Fungi</taxon>
        <taxon>Fungi incertae sedis</taxon>
        <taxon>Mucoromycota</taxon>
        <taxon>Mortierellomycotina</taxon>
        <taxon>Mortierellomycetes</taxon>
        <taxon>Mortierellales</taxon>
        <taxon>Mortierellaceae</taxon>
        <taxon>Linnemannia</taxon>
    </lineage>
</organism>
<evidence type="ECO:0000313" key="3">
    <source>
        <dbReference type="EMBL" id="KAG0284741.1"/>
    </source>
</evidence>
<dbReference type="SMART" id="SM00671">
    <property type="entry name" value="SEL1"/>
    <property type="match status" value="5"/>
</dbReference>
<dbReference type="PANTHER" id="PTHR43628:SF1">
    <property type="entry name" value="CHITIN SYNTHASE REGULATORY FACTOR 2-RELATED"/>
    <property type="match status" value="1"/>
</dbReference>
<gene>
    <name evidence="3" type="ORF">BGZ97_008071</name>
</gene>
<protein>
    <recommendedName>
        <fullName evidence="5">HCP-like protein</fullName>
    </recommendedName>
</protein>
<evidence type="ECO:0000313" key="4">
    <source>
        <dbReference type="Proteomes" id="UP000823405"/>
    </source>
</evidence>
<evidence type="ECO:0000256" key="2">
    <source>
        <dbReference type="SAM" id="MobiDB-lite"/>
    </source>
</evidence>
<dbReference type="Gene3D" id="1.25.40.10">
    <property type="entry name" value="Tetratricopeptide repeat domain"/>
    <property type="match status" value="2"/>
</dbReference>
<dbReference type="InterPro" id="IPR006597">
    <property type="entry name" value="Sel1-like"/>
</dbReference>
<proteinExistence type="predicted"/>
<dbReference type="Proteomes" id="UP000823405">
    <property type="component" value="Unassembled WGS sequence"/>
</dbReference>
<dbReference type="EMBL" id="JAAAIN010003644">
    <property type="protein sequence ID" value="KAG0284741.1"/>
    <property type="molecule type" value="Genomic_DNA"/>
</dbReference>
<dbReference type="Pfam" id="PF08238">
    <property type="entry name" value="Sel1"/>
    <property type="match status" value="5"/>
</dbReference>
<accession>A0A9P6UEW8</accession>
<dbReference type="SUPFAM" id="SSF81901">
    <property type="entry name" value="HCP-like"/>
    <property type="match status" value="1"/>
</dbReference>
<evidence type="ECO:0008006" key="5">
    <source>
        <dbReference type="Google" id="ProtNLM"/>
    </source>
</evidence>
<name>A0A9P6UEW8_9FUNG</name>
<dbReference type="InterPro" id="IPR011990">
    <property type="entry name" value="TPR-like_helical_dom_sf"/>
</dbReference>
<dbReference type="AlphaFoldDB" id="A0A9P6UEW8"/>
<dbReference type="InterPro" id="IPR052945">
    <property type="entry name" value="Mitotic_Regulator"/>
</dbReference>
<keyword evidence="1" id="KW-0175">Coiled coil</keyword>
<feature type="region of interest" description="Disordered" evidence="2">
    <location>
        <begin position="123"/>
        <end position="142"/>
    </location>
</feature>
<feature type="coiled-coil region" evidence="1">
    <location>
        <begin position="411"/>
        <end position="438"/>
    </location>
</feature>
<feature type="compositionally biased region" description="Polar residues" evidence="2">
    <location>
        <begin position="213"/>
        <end position="222"/>
    </location>
</feature>
<reference evidence="3" key="1">
    <citation type="journal article" date="2020" name="Fungal Divers.">
        <title>Resolving the Mortierellaceae phylogeny through synthesis of multi-gene phylogenetics and phylogenomics.</title>
        <authorList>
            <person name="Vandepol N."/>
            <person name="Liber J."/>
            <person name="Desiro A."/>
            <person name="Na H."/>
            <person name="Kennedy M."/>
            <person name="Barry K."/>
            <person name="Grigoriev I.V."/>
            <person name="Miller A.N."/>
            <person name="O'Donnell K."/>
            <person name="Stajich J.E."/>
            <person name="Bonito G."/>
        </authorList>
    </citation>
    <scope>NUCLEOTIDE SEQUENCE</scope>
    <source>
        <strain evidence="3">NVP60</strain>
    </source>
</reference>
<feature type="compositionally biased region" description="Low complexity" evidence="2">
    <location>
        <begin position="196"/>
        <end position="212"/>
    </location>
</feature>
<dbReference type="OrthoDB" id="2384430at2759"/>
<evidence type="ECO:0000256" key="1">
    <source>
        <dbReference type="SAM" id="Coils"/>
    </source>
</evidence>
<keyword evidence="4" id="KW-1185">Reference proteome</keyword>